<evidence type="ECO:0000256" key="1">
    <source>
        <dbReference type="ARBA" id="ARBA00022676"/>
    </source>
</evidence>
<comment type="caution">
    <text evidence="3">The sequence shown here is derived from an EMBL/GenBank/DDBJ whole genome shotgun (WGS) entry which is preliminary data.</text>
</comment>
<dbReference type="GO" id="GO:0016757">
    <property type="term" value="F:glycosyltransferase activity"/>
    <property type="evidence" value="ECO:0007669"/>
    <property type="project" value="UniProtKB-KW"/>
</dbReference>
<dbReference type="InterPro" id="IPR002201">
    <property type="entry name" value="Glyco_trans_9"/>
</dbReference>
<accession>A0ABT8LDL9</accession>
<gene>
    <name evidence="3" type="ORF">QQ020_20215</name>
</gene>
<dbReference type="EMBL" id="JAUJEB010000004">
    <property type="protein sequence ID" value="MDN5214416.1"/>
    <property type="molecule type" value="Genomic_DNA"/>
</dbReference>
<keyword evidence="1 3" id="KW-0328">Glycosyltransferase</keyword>
<dbReference type="PANTHER" id="PTHR30160">
    <property type="entry name" value="TETRAACYLDISACCHARIDE 4'-KINASE-RELATED"/>
    <property type="match status" value="1"/>
</dbReference>
<evidence type="ECO:0000313" key="3">
    <source>
        <dbReference type="EMBL" id="MDN5214416.1"/>
    </source>
</evidence>
<dbReference type="EC" id="2.4.-.-" evidence="3"/>
<reference evidence="3" key="1">
    <citation type="submission" date="2023-06" db="EMBL/GenBank/DDBJ databases">
        <title>Genomic of Agaribacillus aureum.</title>
        <authorList>
            <person name="Wang G."/>
        </authorList>
    </citation>
    <scope>NUCLEOTIDE SEQUENCE</scope>
    <source>
        <strain evidence="3">BMA12</strain>
    </source>
</reference>
<organism evidence="3 4">
    <name type="scientific">Agaribacillus aureus</name>
    <dbReference type="NCBI Taxonomy" id="3051825"/>
    <lineage>
        <taxon>Bacteria</taxon>
        <taxon>Pseudomonadati</taxon>
        <taxon>Bacteroidota</taxon>
        <taxon>Cytophagia</taxon>
        <taxon>Cytophagales</taxon>
        <taxon>Splendidivirgaceae</taxon>
        <taxon>Agaribacillus</taxon>
    </lineage>
</organism>
<dbReference type="InterPro" id="IPR051199">
    <property type="entry name" value="LPS_LOS_Heptosyltrfase"/>
</dbReference>
<name>A0ABT8LDL9_9BACT</name>
<proteinExistence type="predicted"/>
<evidence type="ECO:0000256" key="2">
    <source>
        <dbReference type="ARBA" id="ARBA00022679"/>
    </source>
</evidence>
<dbReference type="SUPFAM" id="SSF53756">
    <property type="entry name" value="UDP-Glycosyltransferase/glycogen phosphorylase"/>
    <property type="match status" value="1"/>
</dbReference>
<evidence type="ECO:0000313" key="4">
    <source>
        <dbReference type="Proteomes" id="UP001172083"/>
    </source>
</evidence>
<dbReference type="RefSeq" id="WP_346759750.1">
    <property type="nucleotide sequence ID" value="NZ_JAUJEB010000004.1"/>
</dbReference>
<keyword evidence="2 3" id="KW-0808">Transferase</keyword>
<sequence>MNILVLRFSAMGDVALAQPVIKQILSQNANVEITLVTKPEFAPLFAGLPRFKFFGANFKSDFKGLSGLVKLQKQLLTDVPYDSVVDLHDVVRTWVLCFLLSIKGVPYKRIDKDRASRKKLTRKNNKVFKPIKHTSQKYLDVFRQLGLQTGDLSDLYSGPSPMPLHPGNRGKALLDAGHFLPKDRPWVGLAPFSKHPQKEWPLEKIKILIKALTDEKKFRVLLFGGGKEEISRLKHLAGDNNDVLNLAGSLNLAEEMEVVRQLDLMITMDSFNMHLAGLLGVKIVSIWGATHPYAGFGPLGKNEKYLVQIPHQHLPCRPCSIFGNRPCWRGDFACMQQITPDMVMEKITLALSANL</sequence>
<keyword evidence="4" id="KW-1185">Reference proteome</keyword>
<dbReference type="Pfam" id="PF01075">
    <property type="entry name" value="Glyco_transf_9"/>
    <property type="match status" value="1"/>
</dbReference>
<dbReference type="Gene3D" id="3.40.50.2000">
    <property type="entry name" value="Glycogen Phosphorylase B"/>
    <property type="match status" value="2"/>
</dbReference>
<dbReference type="CDD" id="cd03789">
    <property type="entry name" value="GT9_LPS_heptosyltransferase"/>
    <property type="match status" value="1"/>
</dbReference>
<dbReference type="PANTHER" id="PTHR30160:SF22">
    <property type="entry name" value="LIPOPOLYSACCHARIDE CORE BIOSYNTHESIS PROTEIN"/>
    <property type="match status" value="1"/>
</dbReference>
<dbReference type="Proteomes" id="UP001172083">
    <property type="component" value="Unassembled WGS sequence"/>
</dbReference>
<protein>
    <submittedName>
        <fullName evidence="3">Glycosyltransferase family 9 protein</fullName>
        <ecNumber evidence="3">2.4.-.-</ecNumber>
    </submittedName>
</protein>